<dbReference type="InterPro" id="IPR011989">
    <property type="entry name" value="ARM-like"/>
</dbReference>
<dbReference type="PANTHER" id="PTHR46241:SF1">
    <property type="entry name" value="OUTER DYNEIN ARM-DOCKING COMPLEX SUBUNIT 2"/>
    <property type="match status" value="1"/>
</dbReference>
<dbReference type="PANTHER" id="PTHR46241">
    <property type="entry name" value="ARMADILLO REPEAT-CONTAINING PROTEIN 4 ARMC4"/>
    <property type="match status" value="1"/>
</dbReference>
<feature type="domain" description="Plant heme peroxidase family profile" evidence="3">
    <location>
        <begin position="604"/>
        <end position="744"/>
    </location>
</feature>
<dbReference type="EMBL" id="HBKN01030389">
    <property type="protein sequence ID" value="CAE2314938.1"/>
    <property type="molecule type" value="Transcribed_RNA"/>
</dbReference>
<dbReference type="GO" id="GO:0006979">
    <property type="term" value="P:response to oxidative stress"/>
    <property type="evidence" value="ECO:0007669"/>
    <property type="project" value="InterPro"/>
</dbReference>
<dbReference type="GO" id="GO:0004601">
    <property type="term" value="F:peroxidase activity"/>
    <property type="evidence" value="ECO:0007669"/>
    <property type="project" value="InterPro"/>
</dbReference>
<dbReference type="InterPro" id="IPR016024">
    <property type="entry name" value="ARM-type_fold"/>
</dbReference>
<proteinExistence type="inferred from homology"/>
<evidence type="ECO:0000256" key="1">
    <source>
        <dbReference type="RuleBase" id="RU004241"/>
    </source>
</evidence>
<dbReference type="InterPro" id="IPR000225">
    <property type="entry name" value="Armadillo"/>
</dbReference>
<dbReference type="SUPFAM" id="SSF48371">
    <property type="entry name" value="ARM repeat"/>
    <property type="match status" value="2"/>
</dbReference>
<accession>A0A7S4L512</accession>
<dbReference type="Gene3D" id="1.25.10.10">
    <property type="entry name" value="Leucine-rich Repeat Variant"/>
    <property type="match status" value="3"/>
</dbReference>
<dbReference type="SMART" id="SM00185">
    <property type="entry name" value="ARM"/>
    <property type="match status" value="4"/>
</dbReference>
<comment type="similarity">
    <text evidence="1">Belongs to the peroxidase family.</text>
</comment>
<feature type="region of interest" description="Disordered" evidence="2">
    <location>
        <begin position="657"/>
        <end position="717"/>
    </location>
</feature>
<dbReference type="SUPFAM" id="SSF48113">
    <property type="entry name" value="Heme-dependent peroxidases"/>
    <property type="match status" value="1"/>
</dbReference>
<organism evidence="4">
    <name type="scientific">Guillardia theta</name>
    <name type="common">Cryptophyte</name>
    <name type="synonym">Cryptomonas phi</name>
    <dbReference type="NCBI Taxonomy" id="55529"/>
    <lineage>
        <taxon>Eukaryota</taxon>
        <taxon>Cryptophyceae</taxon>
        <taxon>Pyrenomonadales</taxon>
        <taxon>Geminigeraceae</taxon>
        <taxon>Guillardia</taxon>
    </lineage>
</organism>
<name>A0A7S4L512_GUITH</name>
<dbReference type="InterPro" id="IPR010255">
    <property type="entry name" value="Haem_peroxidase_sf"/>
</dbReference>
<dbReference type="Pfam" id="PF00141">
    <property type="entry name" value="peroxidase"/>
    <property type="match status" value="1"/>
</dbReference>
<sequence>MSDPKVKKALKDLALPIKSAVTKTALLLADSIRKANNEAAKAEARKELSVTYQEKDIVWEGGVMPLLAATLGQAKDKLMLESLSLCFALAVENCLPNVNALEKTDVEKHLVELSSNSSLIVQTFASLAISHMCKLGSSTSRMKFIAAGAVRNLTNIISSPDSEELLSKQGVNKQIPYQGGQRQEAAIAALDAILVEEEAREHARSVGTIPHVVGMLQDGKSGVNKLEESIGASLEIVKSSSNRLDFCRAGGVEAVLSLVDHPSSLVRRRAAACIKEVARSQELRMNLLSSNAVYGLIALCSVSEDHLTHVEAAGALLELANESSGKAALLQYQAVPVLSTLIKGERLKDADEHVIENVLAALGFMCAYPEQNHVQEVIRLSSTGYTALQDEVGKVEVMDSIVTLCKHRSFRVKNQAAAALASLCLRHTLNSRDAGRAGASQTLFELLLASEEETIQANVLKAMLSLLRAFPPNATVLKRIGAPAQLLSIRRISSFKLIRNLSELVAEHLGCWSSVDEEGNSQIMSHLSLKLAYDEQAASSPDRWSLYLVNLRACKEAFQHIVRTEEDVMRWWKLAWLDLSSFRLTDKGASGGARGNVGHRSDLHGLEKTLKQVQDLHAKFSLLSFCDVLYMAAALALEEMGLSPVPIIYGRLDDEMGDRDEEARPEAPDFEGPEYEKPDGNPGAGNEETEEDKAAEKEEQAEGGDEVEAAPKEKQIKASKAQLTVRLERMSLTDREQVVLVGMYIAMKARSTNPSATISNACLHNFVQGQDRLSDTDRHQQDEIFKGQTSPACSTLMSSKHLQDDVRRLASSNDLFLIEAKALMAKLFALGATFNPQEGIYL</sequence>
<dbReference type="AlphaFoldDB" id="A0A7S4L512"/>
<gene>
    <name evidence="4" type="ORF">GTHE00462_LOCUS23616</name>
</gene>
<dbReference type="InterPro" id="IPR002016">
    <property type="entry name" value="Haem_peroxidase"/>
</dbReference>
<dbReference type="GO" id="GO:0020037">
    <property type="term" value="F:heme binding"/>
    <property type="evidence" value="ECO:0007669"/>
    <property type="project" value="InterPro"/>
</dbReference>
<reference evidence="4" key="1">
    <citation type="submission" date="2021-01" db="EMBL/GenBank/DDBJ databases">
        <authorList>
            <person name="Corre E."/>
            <person name="Pelletier E."/>
            <person name="Niang G."/>
            <person name="Scheremetjew M."/>
            <person name="Finn R."/>
            <person name="Kale V."/>
            <person name="Holt S."/>
            <person name="Cochrane G."/>
            <person name="Meng A."/>
            <person name="Brown T."/>
            <person name="Cohen L."/>
        </authorList>
    </citation>
    <scope>NUCLEOTIDE SEQUENCE</scope>
    <source>
        <strain evidence="4">CCMP 2712</strain>
    </source>
</reference>
<evidence type="ECO:0000259" key="3">
    <source>
        <dbReference type="Pfam" id="PF00141"/>
    </source>
</evidence>
<evidence type="ECO:0000313" key="4">
    <source>
        <dbReference type="EMBL" id="CAE2314938.1"/>
    </source>
</evidence>
<dbReference type="Gene3D" id="1.10.520.10">
    <property type="match status" value="1"/>
</dbReference>
<protein>
    <recommendedName>
        <fullName evidence="3">Plant heme peroxidase family profile domain-containing protein</fullName>
    </recommendedName>
</protein>
<evidence type="ECO:0000256" key="2">
    <source>
        <dbReference type="SAM" id="MobiDB-lite"/>
    </source>
</evidence>